<organism evidence="18">
    <name type="scientific">Oryza nivara</name>
    <name type="common">Indian wild rice</name>
    <name type="synonym">Oryza sativa f. spontanea</name>
    <dbReference type="NCBI Taxonomy" id="4536"/>
    <lineage>
        <taxon>Eukaryota</taxon>
        <taxon>Viridiplantae</taxon>
        <taxon>Streptophyta</taxon>
        <taxon>Embryophyta</taxon>
        <taxon>Tracheophyta</taxon>
        <taxon>Spermatophyta</taxon>
        <taxon>Magnoliopsida</taxon>
        <taxon>Liliopsida</taxon>
        <taxon>Poales</taxon>
        <taxon>Poaceae</taxon>
        <taxon>BOP clade</taxon>
        <taxon>Oryzoideae</taxon>
        <taxon>Oryzeae</taxon>
        <taxon>Oryzinae</taxon>
        <taxon>Oryza</taxon>
    </lineage>
</organism>
<dbReference type="GO" id="GO:0009615">
    <property type="term" value="P:response to virus"/>
    <property type="evidence" value="ECO:0007669"/>
    <property type="project" value="UniProtKB-ARBA"/>
</dbReference>
<dbReference type="Pfam" id="PF07732">
    <property type="entry name" value="Cu-oxidase_3"/>
    <property type="match status" value="1"/>
</dbReference>
<dbReference type="FunFam" id="2.60.40.420:FF:000060">
    <property type="entry name" value="L-ascorbate oxidase"/>
    <property type="match status" value="1"/>
</dbReference>
<dbReference type="PROSITE" id="PS00079">
    <property type="entry name" value="MULTICOPPER_OXIDASE1"/>
    <property type="match status" value="1"/>
</dbReference>
<evidence type="ECO:0000259" key="15">
    <source>
        <dbReference type="Pfam" id="PF00394"/>
    </source>
</evidence>
<dbReference type="EC" id="1.10.3.3" evidence="5"/>
<dbReference type="Pfam" id="PF07731">
    <property type="entry name" value="Cu-oxidase_2"/>
    <property type="match status" value="1"/>
</dbReference>
<evidence type="ECO:0000256" key="14">
    <source>
        <dbReference type="ARBA" id="ARBA00048908"/>
    </source>
</evidence>
<evidence type="ECO:0000313" key="18">
    <source>
        <dbReference type="EnsemblPlants" id="ONIVA06G22640.1"/>
    </source>
</evidence>
<dbReference type="PANTHER" id="PTHR11709">
    <property type="entry name" value="MULTI-COPPER OXIDASE"/>
    <property type="match status" value="1"/>
</dbReference>
<comment type="catalytic activity">
    <reaction evidence="14">
        <text>4 L-ascorbate + O2 = 4 monodehydro-L-ascorbate radical + 2 H2O</text>
        <dbReference type="Rhea" id="RHEA:30243"/>
        <dbReference type="ChEBI" id="CHEBI:15377"/>
        <dbReference type="ChEBI" id="CHEBI:15379"/>
        <dbReference type="ChEBI" id="CHEBI:38290"/>
        <dbReference type="ChEBI" id="CHEBI:59513"/>
        <dbReference type="EC" id="1.10.3.3"/>
    </reaction>
</comment>
<comment type="subcellular location">
    <subcellularLocation>
        <location evidence="2">Secreted</location>
    </subcellularLocation>
</comment>
<evidence type="ECO:0000256" key="12">
    <source>
        <dbReference type="ARBA" id="ARBA00023157"/>
    </source>
</evidence>
<dbReference type="AlphaFoldDB" id="A0A0E0HSQ8"/>
<dbReference type="InterPro" id="IPR008972">
    <property type="entry name" value="Cupredoxin"/>
</dbReference>
<keyword evidence="9" id="KW-0677">Repeat</keyword>
<keyword evidence="11" id="KW-0186">Copper</keyword>
<dbReference type="GO" id="GO:0009506">
    <property type="term" value="C:plasmodesma"/>
    <property type="evidence" value="ECO:0007669"/>
    <property type="project" value="TreeGrafter"/>
</dbReference>
<dbReference type="InterPro" id="IPR033138">
    <property type="entry name" value="Cu_oxidase_CS"/>
</dbReference>
<evidence type="ECO:0000256" key="2">
    <source>
        <dbReference type="ARBA" id="ARBA00004613"/>
    </source>
</evidence>
<comment type="subunit">
    <text evidence="4">Dimer.</text>
</comment>
<evidence type="ECO:0000256" key="1">
    <source>
        <dbReference type="ARBA" id="ARBA00001935"/>
    </source>
</evidence>
<dbReference type="Gramene" id="ONIVA06G22640.1">
    <property type="protein sequence ID" value="ONIVA06G22640.1"/>
    <property type="gene ID" value="ONIVA06G22640"/>
</dbReference>
<comment type="similarity">
    <text evidence="3">Belongs to the multicopper oxidase family.</text>
</comment>
<dbReference type="InterPro" id="IPR011706">
    <property type="entry name" value="Cu-oxidase_C"/>
</dbReference>
<dbReference type="Proteomes" id="UP000006591">
    <property type="component" value="Chromosome 6"/>
</dbReference>
<evidence type="ECO:0000259" key="17">
    <source>
        <dbReference type="Pfam" id="PF07732"/>
    </source>
</evidence>
<dbReference type="InterPro" id="IPR002355">
    <property type="entry name" value="Cu_oxidase_Cu_BS"/>
</dbReference>
<dbReference type="HOGENOM" id="CLU_006504_8_3_1"/>
<dbReference type="GO" id="GO:0005507">
    <property type="term" value="F:copper ion binding"/>
    <property type="evidence" value="ECO:0007669"/>
    <property type="project" value="InterPro"/>
</dbReference>
<evidence type="ECO:0000256" key="11">
    <source>
        <dbReference type="ARBA" id="ARBA00023008"/>
    </source>
</evidence>
<dbReference type="GO" id="GO:0050687">
    <property type="term" value="P:negative regulation of defense response to virus"/>
    <property type="evidence" value="ECO:0007669"/>
    <property type="project" value="UniProtKB-ARBA"/>
</dbReference>
<dbReference type="EnsemblPlants" id="ONIVA06G22640.1">
    <property type="protein sequence ID" value="ONIVA06G22640.1"/>
    <property type="gene ID" value="ONIVA06G22640"/>
</dbReference>
<dbReference type="NCBIfam" id="TIGR03388">
    <property type="entry name" value="ascorbase"/>
    <property type="match status" value="1"/>
</dbReference>
<keyword evidence="12" id="KW-1015">Disulfide bond</keyword>
<dbReference type="PANTHER" id="PTHR11709:SF322">
    <property type="entry name" value="L-ASCORBATE OXIDASE"/>
    <property type="match status" value="1"/>
</dbReference>
<evidence type="ECO:0000256" key="5">
    <source>
        <dbReference type="ARBA" id="ARBA00012301"/>
    </source>
</evidence>
<dbReference type="CDD" id="cd13893">
    <property type="entry name" value="CuRO_3_AAO"/>
    <property type="match status" value="1"/>
</dbReference>
<evidence type="ECO:0000259" key="16">
    <source>
        <dbReference type="Pfam" id="PF07731"/>
    </source>
</evidence>
<dbReference type="STRING" id="4536.A0A0E0HSQ8"/>
<keyword evidence="19" id="KW-1185">Reference proteome</keyword>
<evidence type="ECO:0000256" key="7">
    <source>
        <dbReference type="ARBA" id="ARBA00022525"/>
    </source>
</evidence>
<dbReference type="InterPro" id="IPR011707">
    <property type="entry name" value="Cu-oxidase-like_N"/>
</dbReference>
<dbReference type="GO" id="GO:0005576">
    <property type="term" value="C:extracellular region"/>
    <property type="evidence" value="ECO:0007669"/>
    <property type="project" value="UniProtKB-SubCell"/>
</dbReference>
<dbReference type="GO" id="GO:0042542">
    <property type="term" value="P:response to hydrogen peroxide"/>
    <property type="evidence" value="ECO:0007669"/>
    <property type="project" value="UniProtKB-ARBA"/>
</dbReference>
<protein>
    <recommendedName>
        <fullName evidence="6">L-ascorbate oxidase</fullName>
        <ecNumber evidence="5">1.10.3.3</ecNumber>
    </recommendedName>
</protein>
<keyword evidence="7" id="KW-0964">Secreted</keyword>
<proteinExistence type="inferred from homology"/>
<reference evidence="18" key="2">
    <citation type="submission" date="2018-04" db="EMBL/GenBank/DDBJ databases">
        <title>OnivRS2 (Oryza nivara Reference Sequence Version 2).</title>
        <authorList>
            <person name="Zhang J."/>
            <person name="Kudrna D."/>
            <person name="Lee S."/>
            <person name="Talag J."/>
            <person name="Rajasekar S."/>
            <person name="Welchert J."/>
            <person name="Hsing Y.-I."/>
            <person name="Wing R.A."/>
        </authorList>
    </citation>
    <scope>NUCLEOTIDE SEQUENCE [LARGE SCALE GENOMIC DNA]</scope>
    <source>
        <strain evidence="18">SL10</strain>
    </source>
</reference>
<evidence type="ECO:0000256" key="9">
    <source>
        <dbReference type="ARBA" id="ARBA00022737"/>
    </source>
</evidence>
<dbReference type="GO" id="GO:0008447">
    <property type="term" value="F:L-ascorbate oxidase activity"/>
    <property type="evidence" value="ECO:0007669"/>
    <property type="project" value="UniProtKB-EC"/>
</dbReference>
<dbReference type="SUPFAM" id="SSF49503">
    <property type="entry name" value="Cupredoxins"/>
    <property type="match status" value="3"/>
</dbReference>
<evidence type="ECO:0000313" key="19">
    <source>
        <dbReference type="Proteomes" id="UP000006591"/>
    </source>
</evidence>
<reference evidence="18" key="1">
    <citation type="submission" date="2015-04" db="UniProtKB">
        <authorList>
            <consortium name="EnsemblPlants"/>
        </authorList>
    </citation>
    <scope>IDENTIFICATION</scope>
    <source>
        <strain evidence="18">SL10</strain>
    </source>
</reference>
<dbReference type="eggNOG" id="KOG1263">
    <property type="taxonomic scope" value="Eukaryota"/>
</dbReference>
<evidence type="ECO:0000256" key="3">
    <source>
        <dbReference type="ARBA" id="ARBA00010609"/>
    </source>
</evidence>
<keyword evidence="13" id="KW-0325">Glycoprotein</keyword>
<evidence type="ECO:0000256" key="4">
    <source>
        <dbReference type="ARBA" id="ARBA00011473"/>
    </source>
</evidence>
<keyword evidence="8" id="KW-0479">Metal-binding</keyword>
<dbReference type="InterPro" id="IPR017760">
    <property type="entry name" value="L-ascorbate_oxidase_pln"/>
</dbReference>
<evidence type="ECO:0000256" key="8">
    <source>
        <dbReference type="ARBA" id="ARBA00022723"/>
    </source>
</evidence>
<accession>A0A0E0HSQ8</accession>
<evidence type="ECO:0000256" key="6">
    <source>
        <dbReference type="ARBA" id="ARBA00022095"/>
    </source>
</evidence>
<dbReference type="InterPro" id="IPR034267">
    <property type="entry name" value="CuRO_3_AAO"/>
</dbReference>
<dbReference type="PROSITE" id="PS00080">
    <property type="entry name" value="MULTICOPPER_OXIDASE2"/>
    <property type="match status" value="1"/>
</dbReference>
<feature type="domain" description="Plastocyanin-like" evidence="16">
    <location>
        <begin position="517"/>
        <end position="635"/>
    </location>
</feature>
<evidence type="ECO:0000256" key="10">
    <source>
        <dbReference type="ARBA" id="ARBA00023002"/>
    </source>
</evidence>
<name>A0A0E0HSQ8_ORYNI</name>
<keyword evidence="10" id="KW-0560">Oxidoreductase</keyword>
<dbReference type="Gene3D" id="2.60.40.420">
    <property type="entry name" value="Cupredoxins - blue copper proteins"/>
    <property type="match status" value="3"/>
</dbReference>
<feature type="domain" description="Plastocyanin-like" evidence="15">
    <location>
        <begin position="213"/>
        <end position="399"/>
    </location>
</feature>
<dbReference type="OMA" id="TGAWAFH"/>
<dbReference type="FunFam" id="2.60.40.420:FF:000058">
    <property type="entry name" value="L-ascorbate oxidase"/>
    <property type="match status" value="1"/>
</dbReference>
<comment type="cofactor">
    <cofactor evidence="1">
        <name>Cu cation</name>
        <dbReference type="ChEBI" id="CHEBI:23378"/>
    </cofactor>
</comment>
<dbReference type="InterPro" id="IPR045087">
    <property type="entry name" value="Cu-oxidase_fam"/>
</dbReference>
<evidence type="ECO:0000256" key="13">
    <source>
        <dbReference type="ARBA" id="ARBA00023180"/>
    </source>
</evidence>
<dbReference type="InterPro" id="IPR001117">
    <property type="entry name" value="Cu-oxidase_2nd"/>
</dbReference>
<dbReference type="Pfam" id="PF00394">
    <property type="entry name" value="Cu-oxidase"/>
    <property type="match status" value="1"/>
</dbReference>
<sequence length="675" mass="74522">MAHAAERANVFHEANRTDNVIAHFQEPRDTHHSLYWPLLLLGDRAGQPWRPPCSCSSPPPPPPAAAATVEVTWDVEYILWAPDCQQRVMIGINGRFPGPNITARAGDVISVTMNNKMHTEGVVIHWHGIRQSKPTLARPWADGTASISQCAVNPGETFIYKFIADKPGTYFYHGHFGMQRAAGLYSSLIVLDSPEQPEPFRHQYDDGGELPMMLLSDWWHQNVYAQAAGLDGKDRHFEWIGEPQTTLINGRGQFECTLGPTRKSFEKLLNENVKTCVDDQKMCSDQEKCLRRSECGPYCPRSQCAPVMFNVEQGKTYRLRIASTTSLSLLNVKIQGHKMTVVEADGNHVEPFVVDDIDIYSGESYSVLLKADQKPASYWISVGVRGRHPKTVPALAILSCGNGNAAAPPLQLPAGEPPVTPAWNDTQRSKAFTYSIRARKDTNQPPPAAADRQIFLLNTQNLMDGRYRWSINNVSLTLPATPYLGAFHHGLQDSAFDASGEPPAAFPEDYDVMRPPANNATTASDRVFRLRHGGVVDVVLQNANMLREEVSETHPWHLHGHDFWVLGYGDGRYDPAAHAAGLNAADPPLRNTAVVFPHGWTALRFVANNTGAWAFHCHIEPHLHMGMGVVFIEGEDRMHELDVPKDAMACGLVARTAATPRTPATPLPPSPAPAP</sequence>
<feature type="domain" description="Plastocyanin-like" evidence="17">
    <location>
        <begin position="75"/>
        <end position="193"/>
    </location>
</feature>